<dbReference type="SUPFAM" id="SSF55729">
    <property type="entry name" value="Acyl-CoA N-acyltransferases (Nat)"/>
    <property type="match status" value="1"/>
</dbReference>
<name>A0A1H2V4A4_9FIRM</name>
<protein>
    <submittedName>
        <fullName evidence="1">Acetyltransferase (GNAT) domain-containing protein</fullName>
    </submittedName>
</protein>
<dbReference type="InterPro" id="IPR016181">
    <property type="entry name" value="Acyl_CoA_acyltransferase"/>
</dbReference>
<keyword evidence="1" id="KW-0808">Transferase</keyword>
<evidence type="ECO:0000313" key="1">
    <source>
        <dbReference type="EMBL" id="SDW62784.1"/>
    </source>
</evidence>
<proteinExistence type="predicted"/>
<dbReference type="Gene3D" id="3.40.630.30">
    <property type="match status" value="1"/>
</dbReference>
<gene>
    <name evidence="1" type="ORF">SAMN05660923_01004</name>
</gene>
<reference evidence="1 2" key="1">
    <citation type="submission" date="2016-10" db="EMBL/GenBank/DDBJ databases">
        <authorList>
            <person name="de Groot N.N."/>
        </authorList>
    </citation>
    <scope>NUCLEOTIDE SEQUENCE [LARGE SCALE GENOMIC DNA]</scope>
    <source>
        <strain evidence="1 2">DSM 23310</strain>
    </source>
</reference>
<accession>A0A1H2V4A4</accession>
<keyword evidence="2" id="KW-1185">Reference proteome</keyword>
<dbReference type="AlphaFoldDB" id="A0A1H2V4A4"/>
<dbReference type="RefSeq" id="WP_159428616.1">
    <property type="nucleotide sequence ID" value="NZ_BSYN01000004.1"/>
</dbReference>
<dbReference type="Proteomes" id="UP000198828">
    <property type="component" value="Unassembled WGS sequence"/>
</dbReference>
<dbReference type="EMBL" id="FNNG01000003">
    <property type="protein sequence ID" value="SDW62784.1"/>
    <property type="molecule type" value="Genomic_DNA"/>
</dbReference>
<sequence length="258" mass="30895">MSDKEDLIYTCKLSSQLSKEEKEGFLQVFNRVFNTNYDLEWFNWKYLDNIYGDSYIVLAYDKNKVIGIRAFWRNDIGNYLCYQPCDTAVLKEYRGRGIFTKTSLTALENTKGAFIYNFPNENSLPGNLKLGWKIDRFAYLEPVFNKVRLKDETHFIDDDYLMWRFIKSPIKKYHYCQKGGEFYLLFNRGKNIYYVLGRFNGKFKDYFIKASFPILFKYTTNKTIIYKIFKNKATIVFYNNGIEVEERIPIPEYKADYF</sequence>
<dbReference type="GO" id="GO:0016740">
    <property type="term" value="F:transferase activity"/>
    <property type="evidence" value="ECO:0007669"/>
    <property type="project" value="UniProtKB-KW"/>
</dbReference>
<evidence type="ECO:0000313" key="2">
    <source>
        <dbReference type="Proteomes" id="UP000198828"/>
    </source>
</evidence>
<organism evidence="1 2">
    <name type="scientific">Tepidimicrobium xylanilyticum</name>
    <dbReference type="NCBI Taxonomy" id="1123352"/>
    <lineage>
        <taxon>Bacteria</taxon>
        <taxon>Bacillati</taxon>
        <taxon>Bacillota</taxon>
        <taxon>Tissierellia</taxon>
        <taxon>Tissierellales</taxon>
        <taxon>Tepidimicrobiaceae</taxon>
        <taxon>Tepidimicrobium</taxon>
    </lineage>
</organism>
<dbReference type="OrthoDB" id="5570877at2"/>